<accession>A0A514CJ50</accession>
<reference evidence="1 2" key="1">
    <citation type="submission" date="2019-06" db="EMBL/GenBank/DDBJ databases">
        <title>Echinicola alkalisoli sp. nov. isolated from saline soil.</title>
        <authorList>
            <person name="Sun J.-Q."/>
            <person name="Xu L."/>
        </authorList>
    </citation>
    <scope>NUCLEOTIDE SEQUENCE [LARGE SCALE GENOMIC DNA]</scope>
    <source>
        <strain evidence="1 2">LN3S3</strain>
    </source>
</reference>
<gene>
    <name evidence="1" type="ORF">FKX85_11710</name>
</gene>
<sequence length="140" mass="15736">MIKKIIIGAGVVVLLLIATLAVHIYMVTSSRPDGPNWAMSQIDFNEDLDSLKSEKIKTDFLEIEGMRDARINTKSDFIILLYDRKQHNPHDLVKQVNTGYGLQASLFQPSEDQLAASCPAINKNSLTYKLGSYFEQVFTN</sequence>
<name>A0A514CJ50_9BACT</name>
<dbReference type="EMBL" id="CP041253">
    <property type="protein sequence ID" value="QDH79664.1"/>
    <property type="molecule type" value="Genomic_DNA"/>
</dbReference>
<dbReference type="Proteomes" id="UP000316614">
    <property type="component" value="Chromosome"/>
</dbReference>
<evidence type="ECO:0000313" key="2">
    <source>
        <dbReference type="Proteomes" id="UP000316614"/>
    </source>
</evidence>
<dbReference type="OrthoDB" id="1374030at2"/>
<organism evidence="1 2">
    <name type="scientific">Echinicola soli</name>
    <dbReference type="NCBI Taxonomy" id="2591634"/>
    <lineage>
        <taxon>Bacteria</taxon>
        <taxon>Pseudomonadati</taxon>
        <taxon>Bacteroidota</taxon>
        <taxon>Cytophagia</taxon>
        <taxon>Cytophagales</taxon>
        <taxon>Cyclobacteriaceae</taxon>
        <taxon>Echinicola</taxon>
    </lineage>
</organism>
<protein>
    <submittedName>
        <fullName evidence="1">Heavy-metal-associated domain-containing protein</fullName>
    </submittedName>
</protein>
<proteinExistence type="predicted"/>
<dbReference type="AlphaFoldDB" id="A0A514CJ50"/>
<evidence type="ECO:0000313" key="1">
    <source>
        <dbReference type="EMBL" id="QDH79664.1"/>
    </source>
</evidence>
<dbReference type="RefSeq" id="WP_141614906.1">
    <property type="nucleotide sequence ID" value="NZ_CP041253.1"/>
</dbReference>
<keyword evidence="2" id="KW-1185">Reference proteome</keyword>
<dbReference type="KEGG" id="echi:FKX85_11710"/>